<feature type="transmembrane region" description="Helical" evidence="6">
    <location>
        <begin position="261"/>
        <end position="281"/>
    </location>
</feature>
<evidence type="ECO:0000256" key="3">
    <source>
        <dbReference type="ARBA" id="ARBA00022692"/>
    </source>
</evidence>
<dbReference type="PANTHER" id="PTHR21716:SF4">
    <property type="entry name" value="TRANSMEMBRANE PROTEIN 245"/>
    <property type="match status" value="1"/>
</dbReference>
<dbReference type="RefSeq" id="WP_123120832.1">
    <property type="nucleotide sequence ID" value="NZ_RJJR01000008.1"/>
</dbReference>
<evidence type="ECO:0000313" key="8">
    <source>
        <dbReference type="Proteomes" id="UP000267223"/>
    </source>
</evidence>
<dbReference type="EMBL" id="RJJR01000008">
    <property type="protein sequence ID" value="RNI36279.1"/>
    <property type="molecule type" value="Genomic_DNA"/>
</dbReference>
<comment type="caution">
    <text evidence="7">The sequence shown here is derived from an EMBL/GenBank/DDBJ whole genome shotgun (WGS) entry which is preliminary data.</text>
</comment>
<dbReference type="InterPro" id="IPR002549">
    <property type="entry name" value="AI-2E-like"/>
</dbReference>
<name>A0A3M9NES3_9BACT</name>
<protein>
    <submittedName>
        <fullName evidence="7">AI-2E family transporter</fullName>
    </submittedName>
</protein>
<dbReference type="PANTHER" id="PTHR21716">
    <property type="entry name" value="TRANSMEMBRANE PROTEIN"/>
    <property type="match status" value="1"/>
</dbReference>
<evidence type="ECO:0000256" key="1">
    <source>
        <dbReference type="ARBA" id="ARBA00004141"/>
    </source>
</evidence>
<feature type="transmembrane region" description="Helical" evidence="6">
    <location>
        <begin position="12"/>
        <end position="29"/>
    </location>
</feature>
<reference evidence="7 8" key="1">
    <citation type="submission" date="2018-11" db="EMBL/GenBank/DDBJ databases">
        <title>Draft genome sequence of Ferruginibacter sp. BO-59.</title>
        <authorList>
            <person name="Im W.T."/>
        </authorList>
    </citation>
    <scope>NUCLEOTIDE SEQUENCE [LARGE SCALE GENOMIC DNA]</scope>
    <source>
        <strain evidence="7 8">BO-59</strain>
    </source>
</reference>
<dbReference type="OrthoDB" id="9773730at2"/>
<accession>A0A3M9NES3</accession>
<gene>
    <name evidence="7" type="ORF">EFY79_11415</name>
</gene>
<feature type="transmembrane region" description="Helical" evidence="6">
    <location>
        <begin position="293"/>
        <end position="323"/>
    </location>
</feature>
<keyword evidence="5 6" id="KW-0472">Membrane</keyword>
<feature type="transmembrane region" description="Helical" evidence="6">
    <location>
        <begin position="191"/>
        <end position="218"/>
    </location>
</feature>
<feature type="transmembrane region" description="Helical" evidence="6">
    <location>
        <begin position="224"/>
        <end position="254"/>
    </location>
</feature>
<sequence>MDKFNNRLRQILILAVIILIAVLIIRYFYIFIPGVLGSITLYILSKKSYFFLIEKKKWRRQLTALLYIFAYLILICLPVYFAVVILVPKVVALFNNPVQLMVAAKTFAAKIQNATGIELINGDNLQTVMKNLASRVPMLLTGTANFVTNLLLMFFVLYYMLIHGRATDKYLEEMMPLKNKNREILSTETDIIIRANAIGIPLLAVIQGFVAALGYFIFGIKDVAVWGFLTGVASLIPIVGTGIIWVPLTIYLFASSHTWQGFGLGIYSLAILTNVDYVARITLLRKIGNVHPLITIFGIIVGVGMFGFLGLVFGPLLISYFIVLVKIYRNEFNSVPISPLHEEENPVGIKSKGPEAKK</sequence>
<keyword evidence="8" id="KW-1185">Reference proteome</keyword>
<evidence type="ECO:0000313" key="7">
    <source>
        <dbReference type="EMBL" id="RNI36279.1"/>
    </source>
</evidence>
<dbReference type="AlphaFoldDB" id="A0A3M9NES3"/>
<dbReference type="Proteomes" id="UP000267223">
    <property type="component" value="Unassembled WGS sequence"/>
</dbReference>
<feature type="transmembrane region" description="Helical" evidence="6">
    <location>
        <begin position="138"/>
        <end position="161"/>
    </location>
</feature>
<comment type="similarity">
    <text evidence="2">Belongs to the autoinducer-2 exporter (AI-2E) (TC 2.A.86) family.</text>
</comment>
<dbReference type="GO" id="GO:0016020">
    <property type="term" value="C:membrane"/>
    <property type="evidence" value="ECO:0007669"/>
    <property type="project" value="UniProtKB-SubCell"/>
</dbReference>
<evidence type="ECO:0000256" key="6">
    <source>
        <dbReference type="SAM" id="Phobius"/>
    </source>
</evidence>
<proteinExistence type="inferred from homology"/>
<evidence type="ECO:0000256" key="4">
    <source>
        <dbReference type="ARBA" id="ARBA00022989"/>
    </source>
</evidence>
<dbReference type="Pfam" id="PF01594">
    <property type="entry name" value="AI-2E_transport"/>
    <property type="match status" value="1"/>
</dbReference>
<feature type="transmembrane region" description="Helical" evidence="6">
    <location>
        <begin position="64"/>
        <end position="87"/>
    </location>
</feature>
<comment type="subcellular location">
    <subcellularLocation>
        <location evidence="1">Membrane</location>
        <topology evidence="1">Multi-pass membrane protein</topology>
    </subcellularLocation>
</comment>
<evidence type="ECO:0000256" key="2">
    <source>
        <dbReference type="ARBA" id="ARBA00009773"/>
    </source>
</evidence>
<evidence type="ECO:0000256" key="5">
    <source>
        <dbReference type="ARBA" id="ARBA00023136"/>
    </source>
</evidence>
<keyword evidence="4 6" id="KW-1133">Transmembrane helix</keyword>
<keyword evidence="3 6" id="KW-0812">Transmembrane</keyword>
<organism evidence="7 8">
    <name type="scientific">Hanamia caeni</name>
    <dbReference type="NCBI Taxonomy" id="2294116"/>
    <lineage>
        <taxon>Bacteria</taxon>
        <taxon>Pseudomonadati</taxon>
        <taxon>Bacteroidota</taxon>
        <taxon>Chitinophagia</taxon>
        <taxon>Chitinophagales</taxon>
        <taxon>Chitinophagaceae</taxon>
        <taxon>Hanamia</taxon>
    </lineage>
</organism>